<sequence length="313" mass="32882">MKLLFVTCIGFMAITISLAQLSNYPEGPVDQGDVSTPASTSDIPDFCKSNLRKNKKVDKCCKEVEKIQSSGGSLCPTPKPCTIEKCGRVCNRYFSQMSGCNVSPKPEDECDKGKKQKHEKPPKQNNYPSGPDDVTEATKPPKGGKASSKPPKQGYPSGPDDVTEATKPPKGGKASAKPPKQGYPSGPDDVTEATKPPKGGKASAKPPKQGYPSGPDDVTEATKPPKGGKASAKPPKQGYPSGPDDVTEATKPPKGQKASARPPKQVYPSGPESVVTTEQPGYPEGPAETKKPSEKNKYTSAPGTTDCSAEIVP</sequence>
<accession>A0A6V7WXI3</accession>
<protein>
    <submittedName>
        <fullName evidence="3">Uncharacterized protein</fullName>
    </submittedName>
</protein>
<dbReference type="AlphaFoldDB" id="A0A6V7WXI3"/>
<feature type="chain" id="PRO_5028468103" evidence="2">
    <location>
        <begin position="20"/>
        <end position="313"/>
    </location>
</feature>
<dbReference type="EMBL" id="CAJEWN010000897">
    <property type="protein sequence ID" value="CAD2191735.1"/>
    <property type="molecule type" value="Genomic_DNA"/>
</dbReference>
<organism evidence="3 4">
    <name type="scientific">Meloidogyne enterolobii</name>
    <name type="common">Root-knot nematode worm</name>
    <name type="synonym">Meloidogyne mayaguensis</name>
    <dbReference type="NCBI Taxonomy" id="390850"/>
    <lineage>
        <taxon>Eukaryota</taxon>
        <taxon>Metazoa</taxon>
        <taxon>Ecdysozoa</taxon>
        <taxon>Nematoda</taxon>
        <taxon>Chromadorea</taxon>
        <taxon>Rhabditida</taxon>
        <taxon>Tylenchina</taxon>
        <taxon>Tylenchomorpha</taxon>
        <taxon>Tylenchoidea</taxon>
        <taxon>Meloidogynidae</taxon>
        <taxon>Meloidogyninae</taxon>
        <taxon>Meloidogyne</taxon>
    </lineage>
</organism>
<comment type="caution">
    <text evidence="3">The sequence shown here is derived from an EMBL/GenBank/DDBJ whole genome shotgun (WGS) entry which is preliminary data.</text>
</comment>
<proteinExistence type="predicted"/>
<feature type="compositionally biased region" description="Basic and acidic residues" evidence="1">
    <location>
        <begin position="287"/>
        <end position="297"/>
    </location>
</feature>
<evidence type="ECO:0000313" key="3">
    <source>
        <dbReference type="EMBL" id="CAD2191735.1"/>
    </source>
</evidence>
<feature type="compositionally biased region" description="Low complexity" evidence="1">
    <location>
        <begin position="196"/>
        <end position="208"/>
    </location>
</feature>
<feature type="compositionally biased region" description="Low complexity" evidence="1">
    <location>
        <begin position="140"/>
        <end position="152"/>
    </location>
</feature>
<feature type="compositionally biased region" description="Low complexity" evidence="1">
    <location>
        <begin position="168"/>
        <end position="180"/>
    </location>
</feature>
<evidence type="ECO:0000256" key="2">
    <source>
        <dbReference type="SAM" id="SignalP"/>
    </source>
</evidence>
<gene>
    <name evidence="3" type="ORF">MENT_LOCUS44583</name>
</gene>
<name>A0A6V7WXI3_MELEN</name>
<evidence type="ECO:0000313" key="4">
    <source>
        <dbReference type="Proteomes" id="UP000580250"/>
    </source>
</evidence>
<feature type="region of interest" description="Disordered" evidence="1">
    <location>
        <begin position="101"/>
        <end position="313"/>
    </location>
</feature>
<evidence type="ECO:0000256" key="1">
    <source>
        <dbReference type="SAM" id="MobiDB-lite"/>
    </source>
</evidence>
<feature type="signal peptide" evidence="2">
    <location>
        <begin position="1"/>
        <end position="19"/>
    </location>
</feature>
<feature type="compositionally biased region" description="Low complexity" evidence="1">
    <location>
        <begin position="224"/>
        <end position="236"/>
    </location>
</feature>
<reference evidence="3 4" key="1">
    <citation type="submission" date="2020-08" db="EMBL/GenBank/DDBJ databases">
        <authorList>
            <person name="Koutsovoulos G."/>
            <person name="Danchin GJ E."/>
        </authorList>
    </citation>
    <scope>NUCLEOTIDE SEQUENCE [LARGE SCALE GENOMIC DNA]</scope>
</reference>
<feature type="compositionally biased region" description="Polar residues" evidence="1">
    <location>
        <begin position="298"/>
        <end position="307"/>
    </location>
</feature>
<dbReference type="Proteomes" id="UP000580250">
    <property type="component" value="Unassembled WGS sequence"/>
</dbReference>
<keyword evidence="2" id="KW-0732">Signal</keyword>